<dbReference type="GO" id="GO:0003743">
    <property type="term" value="F:translation initiation factor activity"/>
    <property type="evidence" value="ECO:0007669"/>
    <property type="project" value="UniProtKB-KW"/>
</dbReference>
<reference evidence="3 4" key="1">
    <citation type="submission" date="2021-03" db="EMBL/GenBank/DDBJ databases">
        <title>Enterococcal diversity collection.</title>
        <authorList>
            <person name="Gilmore M.S."/>
            <person name="Schwartzman J."/>
            <person name="Van Tyne D."/>
            <person name="Martin M."/>
            <person name="Earl A.M."/>
            <person name="Manson A.L."/>
            <person name="Straub T."/>
            <person name="Salamzade R."/>
            <person name="Saavedra J."/>
            <person name="Lebreton F."/>
            <person name="Prichula J."/>
            <person name="Schaufler K."/>
            <person name="Gaca A."/>
            <person name="Sgardioli B."/>
            <person name="Wagenaar J."/>
            <person name="Strong T."/>
        </authorList>
    </citation>
    <scope>NUCLEOTIDE SEQUENCE [LARGE SCALE GENOMIC DNA]</scope>
    <source>
        <strain evidence="3 4">MJM16</strain>
    </source>
</reference>
<dbReference type="CDD" id="cd00093">
    <property type="entry name" value="HTH_XRE"/>
    <property type="match status" value="1"/>
</dbReference>
<dbReference type="InterPro" id="IPR001387">
    <property type="entry name" value="Cro/C1-type_HTH"/>
</dbReference>
<dbReference type="Proteomes" id="UP000664495">
    <property type="component" value="Unassembled WGS sequence"/>
</dbReference>
<dbReference type="EMBL" id="JAFLVR010000087">
    <property type="protein sequence ID" value="MBO0455066.1"/>
    <property type="molecule type" value="Genomic_DNA"/>
</dbReference>
<dbReference type="InterPro" id="IPR040819">
    <property type="entry name" value="Rol_Rep_N"/>
</dbReference>
<evidence type="ECO:0000259" key="2">
    <source>
        <dbReference type="Pfam" id="PF18106"/>
    </source>
</evidence>
<dbReference type="InterPro" id="IPR003491">
    <property type="entry name" value="REP-like_C"/>
</dbReference>
<evidence type="ECO:0000259" key="1">
    <source>
        <dbReference type="Pfam" id="PF02486"/>
    </source>
</evidence>
<evidence type="ECO:0000313" key="3">
    <source>
        <dbReference type="EMBL" id="MBO0455066.1"/>
    </source>
</evidence>
<dbReference type="Gene3D" id="1.10.260.40">
    <property type="entry name" value="lambda repressor-like DNA-binding domains"/>
    <property type="match status" value="1"/>
</dbReference>
<organism evidence="3 4">
    <name type="scientific">Candidatus Enterococcus murrayae</name>
    <dbReference type="NCBI Taxonomy" id="2815321"/>
    <lineage>
        <taxon>Bacteria</taxon>
        <taxon>Bacillati</taxon>
        <taxon>Bacillota</taxon>
        <taxon>Bacilli</taxon>
        <taxon>Lactobacillales</taxon>
        <taxon>Enterococcaceae</taxon>
        <taxon>Enterococcus</taxon>
    </lineage>
</organism>
<sequence length="413" mass="48833">MEPKELREYRYKLGVLTREGKKVKPVSQQKFAAILDVSLSYYEKMERGKRVIPENVKEILDTHFRLSMEEEANMRVMIDYLRLSFFDATPNQIITQVLRMDEASFETRPTGLYLFDRVSVCGNIWVFWHAKKTNRNVLIQFSGQGCREYEQLLNEKVIDWQEFLSEIWKKQGKLESSYSRVQCSRIDLAIDELWTREDAEYFNLFTILEKRQLGLINDQFKTFEHYSGLVSDEDGRTRSKGLSLYFGSRKSPLFFNFYEKRFELANKEGISVDEALLKHEIYNRYEVRCSAERAMEVVRYFISGKYLGKIGAGIINSKLIVYDLLDEETKIVNERWAKMFRTVSELNFSMNAKEFSIERSERWFETQVAPTLKMLQKKDEVEGRNYLARTVDNAKLSKDQENYIAWFQSIGKV</sequence>
<protein>
    <submittedName>
        <fullName evidence="3">Replication initiation factor domain-containing protein</fullName>
    </submittedName>
</protein>
<dbReference type="InterPro" id="IPR010982">
    <property type="entry name" value="Lambda_DNA-bd_dom_sf"/>
</dbReference>
<keyword evidence="4" id="KW-1185">Reference proteome</keyword>
<dbReference type="RefSeq" id="WP_207110787.1">
    <property type="nucleotide sequence ID" value="NZ_JAFLVR010000087.1"/>
</dbReference>
<comment type="caution">
    <text evidence="3">The sequence shown here is derived from an EMBL/GenBank/DDBJ whole genome shotgun (WGS) entry which is preliminary data.</text>
</comment>
<dbReference type="Pfam" id="PF02486">
    <property type="entry name" value="Rep_trans"/>
    <property type="match status" value="1"/>
</dbReference>
<gene>
    <name evidence="3" type="ORF">JZO85_22690</name>
</gene>
<name>A0ABS3HNN0_9ENTE</name>
<feature type="domain" description="Replication initiation protein-like C-terminal" evidence="1">
    <location>
        <begin position="183"/>
        <end position="389"/>
    </location>
</feature>
<proteinExistence type="predicted"/>
<keyword evidence="3" id="KW-0648">Protein biosynthesis</keyword>
<evidence type="ECO:0000313" key="4">
    <source>
        <dbReference type="Proteomes" id="UP000664495"/>
    </source>
</evidence>
<dbReference type="Pfam" id="PF18106">
    <property type="entry name" value="Rol_Rep_N"/>
    <property type="match status" value="1"/>
</dbReference>
<dbReference type="SUPFAM" id="SSF47413">
    <property type="entry name" value="lambda repressor-like DNA-binding domains"/>
    <property type="match status" value="1"/>
</dbReference>
<keyword evidence="3" id="KW-0396">Initiation factor</keyword>
<accession>A0ABS3HNN0</accession>
<feature type="domain" description="Rolling Circle replication initiation protein N-terminal" evidence="2">
    <location>
        <begin position="76"/>
        <end position="165"/>
    </location>
</feature>